<evidence type="ECO:0008006" key="3">
    <source>
        <dbReference type="Google" id="ProtNLM"/>
    </source>
</evidence>
<accession>A0A839E051</accession>
<proteinExistence type="predicted"/>
<organism evidence="1 2">
    <name type="scientific">Halosaccharopolyspora lacisalsi</name>
    <dbReference type="NCBI Taxonomy" id="1000566"/>
    <lineage>
        <taxon>Bacteria</taxon>
        <taxon>Bacillati</taxon>
        <taxon>Actinomycetota</taxon>
        <taxon>Actinomycetes</taxon>
        <taxon>Pseudonocardiales</taxon>
        <taxon>Pseudonocardiaceae</taxon>
        <taxon>Halosaccharopolyspora</taxon>
    </lineage>
</organism>
<sequence length="389" mass="40710">MTDWIVVPDRVDRGLADVLPSLLSAMGTAGFADTLDLPKCRNAAVLLVDGLGWNLLHEYAADAPFLAGLATGAPLTVGFPTTTSTSITSLGTGRRSGEHGVVGYSFAEPSGGLLHPLSWATHGTVDDAAGKRRSLLEAWPPERAQPGRTVAQQAVDAGVDFRLATPPEFRDTGLTRAALRGGDFRGVLAMGDLGTELVTAVESSERTLCYGYHGQLDMMGHVYGPGSLPWRLQLAQVDRLVASMAERLADDAVLAVVADHGMVGLDPGSLLDADTEPALRDGVRLIGGEVRARHVYAEPGAVEDVRAAWQETVGSDGVVVSGERAIEEGWFGPVVDEAVLPRIGDVLAVMGSGAGVARTEVEPGESRLLGQHGSLTADEQFVPLLVIGG</sequence>
<evidence type="ECO:0000313" key="2">
    <source>
        <dbReference type="Proteomes" id="UP000569329"/>
    </source>
</evidence>
<dbReference type="InterPro" id="IPR017850">
    <property type="entry name" value="Alkaline_phosphatase_core_sf"/>
</dbReference>
<dbReference type="RefSeq" id="WP_328796068.1">
    <property type="nucleotide sequence ID" value="NZ_JACGWZ010000003.1"/>
</dbReference>
<comment type="caution">
    <text evidence="1">The sequence shown here is derived from an EMBL/GenBank/DDBJ whole genome shotgun (WGS) entry which is preliminary data.</text>
</comment>
<keyword evidence="2" id="KW-1185">Reference proteome</keyword>
<gene>
    <name evidence="1" type="ORF">FHX42_002468</name>
</gene>
<dbReference type="AlphaFoldDB" id="A0A839E051"/>
<dbReference type="EMBL" id="JACGWZ010000003">
    <property type="protein sequence ID" value="MBA8825117.1"/>
    <property type="molecule type" value="Genomic_DNA"/>
</dbReference>
<name>A0A839E051_9PSEU</name>
<evidence type="ECO:0000313" key="1">
    <source>
        <dbReference type="EMBL" id="MBA8825117.1"/>
    </source>
</evidence>
<dbReference type="Gene3D" id="3.40.720.10">
    <property type="entry name" value="Alkaline Phosphatase, subunit A"/>
    <property type="match status" value="1"/>
</dbReference>
<reference evidence="1 2" key="1">
    <citation type="submission" date="2020-07" db="EMBL/GenBank/DDBJ databases">
        <title>Sequencing the genomes of 1000 actinobacteria strains.</title>
        <authorList>
            <person name="Klenk H.-P."/>
        </authorList>
    </citation>
    <scope>NUCLEOTIDE SEQUENCE [LARGE SCALE GENOMIC DNA]</scope>
    <source>
        <strain evidence="1 2">DSM 45975</strain>
    </source>
</reference>
<dbReference type="SUPFAM" id="SSF53649">
    <property type="entry name" value="Alkaline phosphatase-like"/>
    <property type="match status" value="1"/>
</dbReference>
<dbReference type="Pfam" id="PF01663">
    <property type="entry name" value="Phosphodiest"/>
    <property type="match status" value="1"/>
</dbReference>
<dbReference type="InterPro" id="IPR002591">
    <property type="entry name" value="Phosphodiest/P_Trfase"/>
</dbReference>
<protein>
    <recommendedName>
        <fullName evidence="3">Alkaline phosphatase family protein</fullName>
    </recommendedName>
</protein>
<dbReference type="Proteomes" id="UP000569329">
    <property type="component" value="Unassembled WGS sequence"/>
</dbReference>